<dbReference type="InterPro" id="IPR043129">
    <property type="entry name" value="ATPase_NBD"/>
</dbReference>
<evidence type="ECO:0000259" key="1">
    <source>
        <dbReference type="Pfam" id="PF01869"/>
    </source>
</evidence>
<dbReference type="InterPro" id="IPR002731">
    <property type="entry name" value="ATPase_BadF"/>
</dbReference>
<dbReference type="SUPFAM" id="SSF53067">
    <property type="entry name" value="Actin-like ATPase domain"/>
    <property type="match status" value="2"/>
</dbReference>
<name>A0A927F8C9_9BACT</name>
<evidence type="ECO:0000313" key="2">
    <source>
        <dbReference type="EMBL" id="MBD5779045.1"/>
    </source>
</evidence>
<dbReference type="RefSeq" id="WP_191616165.1">
    <property type="nucleotide sequence ID" value="NZ_JACYFG010000006.1"/>
</dbReference>
<reference evidence="2" key="1">
    <citation type="submission" date="2020-09" db="EMBL/GenBank/DDBJ databases">
        <title>Pelagicoccus enzymogenes sp. nov. with an EPS production, isolated from marine sediment.</title>
        <authorList>
            <person name="Feng X."/>
        </authorList>
    </citation>
    <scope>NUCLEOTIDE SEQUENCE</scope>
    <source>
        <strain evidence="2">NFK12</strain>
    </source>
</reference>
<dbReference type="Pfam" id="PF01869">
    <property type="entry name" value="BcrAD_BadFG"/>
    <property type="match status" value="1"/>
</dbReference>
<evidence type="ECO:0000313" key="3">
    <source>
        <dbReference type="Proteomes" id="UP000622317"/>
    </source>
</evidence>
<organism evidence="2 3">
    <name type="scientific">Pelagicoccus enzymogenes</name>
    <dbReference type="NCBI Taxonomy" id="2773457"/>
    <lineage>
        <taxon>Bacteria</taxon>
        <taxon>Pseudomonadati</taxon>
        <taxon>Verrucomicrobiota</taxon>
        <taxon>Opitutia</taxon>
        <taxon>Puniceicoccales</taxon>
        <taxon>Pelagicoccaceae</taxon>
        <taxon>Pelagicoccus</taxon>
    </lineage>
</organism>
<dbReference type="CDD" id="cd24007">
    <property type="entry name" value="ASKHA_NBD_eukNAGK-like"/>
    <property type="match status" value="1"/>
</dbReference>
<protein>
    <recommendedName>
        <fullName evidence="1">ATPase BadF/BadG/BcrA/BcrD type domain-containing protein</fullName>
    </recommendedName>
</protein>
<proteinExistence type="predicted"/>
<comment type="caution">
    <text evidence="2">The sequence shown here is derived from an EMBL/GenBank/DDBJ whole genome shotgun (WGS) entry which is preliminary data.</text>
</comment>
<dbReference type="InterPro" id="IPR052519">
    <property type="entry name" value="Euk-type_GlcNAc_Kinase"/>
</dbReference>
<keyword evidence="3" id="KW-1185">Reference proteome</keyword>
<gene>
    <name evidence="2" type="ORF">IEN85_06035</name>
</gene>
<accession>A0A927F8C9</accession>
<dbReference type="PANTHER" id="PTHR43190">
    <property type="entry name" value="N-ACETYL-D-GLUCOSAMINE KINASE"/>
    <property type="match status" value="1"/>
</dbReference>
<dbReference type="AlphaFoldDB" id="A0A927F8C9"/>
<dbReference type="Proteomes" id="UP000622317">
    <property type="component" value="Unassembled WGS sequence"/>
</dbReference>
<feature type="domain" description="ATPase BadF/BadG/BcrA/BcrD type" evidence="1">
    <location>
        <begin position="11"/>
        <end position="242"/>
    </location>
</feature>
<dbReference type="EMBL" id="JACYFG010000006">
    <property type="protein sequence ID" value="MBD5779045.1"/>
    <property type="molecule type" value="Genomic_DNA"/>
</dbReference>
<dbReference type="Gene3D" id="3.30.420.40">
    <property type="match status" value="2"/>
</dbReference>
<sequence length="276" mass="28344">MSNPQSSSISIGVDGGGTSTRAIAIGATASVIGTGQAPGCNPNNVGYPLAASHILQAIQATSAPITPATSLCLGIAGLATAAQRQKLRQHLTSIQPDIADAKLILTHDLEIAHYAAFAGQPGIVLVAGTGSACFAKDPSGKAYRASGRDFHYDDPGSGYAIGKRAMDAQLLPPAEGRAAIAALAPRIIELAKEGNAKALETLRLEAEQLAKLAQLVYYDYAQSAPSPILALTGSILTTPSLYRETVHQSLRDALPGLKLVELSTSPAQAAAQMARG</sequence>
<dbReference type="PANTHER" id="PTHR43190:SF3">
    <property type="entry name" value="N-ACETYL-D-GLUCOSAMINE KINASE"/>
    <property type="match status" value="1"/>
</dbReference>